<dbReference type="CDD" id="cd04301">
    <property type="entry name" value="NAT_SF"/>
    <property type="match status" value="1"/>
</dbReference>
<gene>
    <name evidence="4" type="ORF">GIY09_05175</name>
</gene>
<feature type="domain" description="N-acetyltransferase" evidence="3">
    <location>
        <begin position="27"/>
        <end position="187"/>
    </location>
</feature>
<dbReference type="PROSITE" id="PS51186">
    <property type="entry name" value="GNAT"/>
    <property type="match status" value="1"/>
</dbReference>
<evidence type="ECO:0000313" key="5">
    <source>
        <dbReference type="Proteomes" id="UP000430975"/>
    </source>
</evidence>
<evidence type="ECO:0000256" key="1">
    <source>
        <dbReference type="ARBA" id="ARBA00022679"/>
    </source>
</evidence>
<dbReference type="GO" id="GO:0016747">
    <property type="term" value="F:acyltransferase activity, transferring groups other than amino-acyl groups"/>
    <property type="evidence" value="ECO:0007669"/>
    <property type="project" value="InterPro"/>
</dbReference>
<evidence type="ECO:0000259" key="3">
    <source>
        <dbReference type="PROSITE" id="PS51186"/>
    </source>
</evidence>
<name>A0A6I2GDC3_9LACT</name>
<evidence type="ECO:0000313" key="4">
    <source>
        <dbReference type="EMBL" id="MRI85266.1"/>
    </source>
</evidence>
<accession>A0A6I2GDC3</accession>
<organism evidence="4 5">
    <name type="scientific">Fundicoccus ignavus</name>
    <dbReference type="NCBI Taxonomy" id="2664442"/>
    <lineage>
        <taxon>Bacteria</taxon>
        <taxon>Bacillati</taxon>
        <taxon>Bacillota</taxon>
        <taxon>Bacilli</taxon>
        <taxon>Lactobacillales</taxon>
        <taxon>Aerococcaceae</taxon>
        <taxon>Fundicoccus</taxon>
    </lineage>
</organism>
<evidence type="ECO:0000256" key="2">
    <source>
        <dbReference type="ARBA" id="ARBA00023315"/>
    </source>
</evidence>
<reference evidence="4 5" key="1">
    <citation type="submission" date="2019-11" db="EMBL/GenBank/DDBJ databases">
        <title>Characterisation of Fundicoccus ignavus gen. nov. sp. nov., a novel genus of the family Aerococcaceae isolated from bulk tank milk.</title>
        <authorList>
            <person name="Siebert A."/>
            <person name="Huptas C."/>
            <person name="Wenning M."/>
            <person name="Scherer S."/>
            <person name="Doll E.V."/>
        </authorList>
    </citation>
    <scope>NUCLEOTIDE SEQUENCE [LARGE SCALE GENOMIC DNA]</scope>
    <source>
        <strain evidence="4 5">WS4759</strain>
    </source>
</reference>
<dbReference type="InterPro" id="IPR016181">
    <property type="entry name" value="Acyl_CoA_acyltransferase"/>
</dbReference>
<dbReference type="InterPro" id="IPR000182">
    <property type="entry name" value="GNAT_dom"/>
</dbReference>
<dbReference type="EMBL" id="WJQS01000003">
    <property type="protein sequence ID" value="MRI85266.1"/>
    <property type="molecule type" value="Genomic_DNA"/>
</dbReference>
<dbReference type="SUPFAM" id="SSF55729">
    <property type="entry name" value="Acyl-CoA N-acyltransferases (Nat)"/>
    <property type="match status" value="1"/>
</dbReference>
<dbReference type="Proteomes" id="UP000430975">
    <property type="component" value="Unassembled WGS sequence"/>
</dbReference>
<sequence>MIVFGIQSEKGGFTLVITTATTTTQIATIRNAELKDASKIQEIYMPYILETVFNLDTIVPSIETLENRITQVTENYPFLVAEADNEVIGFVYVNHFYDYGFNNACMLSIYVSDKTSIRGVGKLMYDHMEALLISSGLRYIISSIIETNIKSLKFHKKQNFEEFVRLPNIASKHDQFQSIVWMAKNIAPALEYIYLT</sequence>
<keyword evidence="1 4" id="KW-0808">Transferase</keyword>
<dbReference type="PANTHER" id="PTHR43072:SF23">
    <property type="entry name" value="UPF0039 PROTEIN C11D3.02C"/>
    <property type="match status" value="1"/>
</dbReference>
<keyword evidence="2" id="KW-0012">Acyltransferase</keyword>
<protein>
    <submittedName>
        <fullName evidence="4">GNAT family N-acetyltransferase</fullName>
    </submittedName>
</protein>
<proteinExistence type="predicted"/>
<dbReference type="AlphaFoldDB" id="A0A6I2GDC3"/>
<dbReference type="PANTHER" id="PTHR43072">
    <property type="entry name" value="N-ACETYLTRANSFERASE"/>
    <property type="match status" value="1"/>
</dbReference>
<keyword evidence="5" id="KW-1185">Reference proteome</keyword>
<dbReference type="Gene3D" id="3.40.630.30">
    <property type="match status" value="1"/>
</dbReference>
<dbReference type="Pfam" id="PF13420">
    <property type="entry name" value="Acetyltransf_4"/>
    <property type="match status" value="1"/>
</dbReference>
<comment type="caution">
    <text evidence="4">The sequence shown here is derived from an EMBL/GenBank/DDBJ whole genome shotgun (WGS) entry which is preliminary data.</text>
</comment>